<dbReference type="InterPro" id="IPR004358">
    <property type="entry name" value="Sig_transdc_His_kin-like_C"/>
</dbReference>
<sequence>MWRKLPQPTNALEHSLDYQHSPSLRGRFIVVGSFTIILIAALAIKLVFDYSERLADISYDRLLRSALLQMDENVGQEKGEITIDIPWSAFATLAQASEDRVFYKVESSSQGFITGYYDLDSTPALPVEQGSMQFFDRQYSGETLRFAWLERYMTEPDASGTVRIVLAHTRLSREEMAASVTQRAVELITLVALVSIVLLVIGSQLVLRPLHRIEKELEDRTPGDLTPLTLKTPRETYHLKMVINDFMKRLQTNLEELENYTGNAAHQLRTPIASLKALAENARDIGKPEEQHQALEKIIQQCEALSDTVSFLLNQALISHRLQSKALGLIDIVQPIQESCRAQALTAFRKGVMLSFETDIEEAVIVGDTMAIEQMMQNLIENAVRYSDLVSSGERKEVIIRITPLPNVYRVQVIDQGVGISDIDKQRVFERFYRGRYDIPGSGVGLSLVKDIASHHKADVVLSDTEPHGTTVTVDFPAFQYTGDHL</sequence>
<keyword evidence="7 14" id="KW-0418">Kinase</keyword>
<evidence type="ECO:0000256" key="3">
    <source>
        <dbReference type="ARBA" id="ARBA00012438"/>
    </source>
</evidence>
<keyword evidence="5" id="KW-0808">Transferase</keyword>
<dbReference type="Pfam" id="PF02518">
    <property type="entry name" value="HATPase_c"/>
    <property type="match status" value="1"/>
</dbReference>
<dbReference type="STRING" id="1137284.GCA_001418205_00006"/>
<accession>A0A0K6IFP2</accession>
<name>A0A0K6IFP2_9GAMM</name>
<keyword evidence="4" id="KW-0597">Phosphoprotein</keyword>
<dbReference type="InterPro" id="IPR003594">
    <property type="entry name" value="HATPase_dom"/>
</dbReference>
<feature type="transmembrane region" description="Helical" evidence="11">
    <location>
        <begin position="28"/>
        <end position="48"/>
    </location>
</feature>
<evidence type="ECO:0000256" key="8">
    <source>
        <dbReference type="ARBA" id="ARBA00022989"/>
    </source>
</evidence>
<dbReference type="EMBL" id="CYHG01000001">
    <property type="protein sequence ID" value="CUB02177.1"/>
    <property type="molecule type" value="Genomic_DNA"/>
</dbReference>
<dbReference type="SMART" id="SM00388">
    <property type="entry name" value="HisKA"/>
    <property type="match status" value="1"/>
</dbReference>
<keyword evidence="8 11" id="KW-1133">Transmembrane helix</keyword>
<dbReference type="AlphaFoldDB" id="A0A0K6IFP2"/>
<dbReference type="SMART" id="SM00387">
    <property type="entry name" value="HATPase_c"/>
    <property type="match status" value="1"/>
</dbReference>
<evidence type="ECO:0000256" key="1">
    <source>
        <dbReference type="ARBA" id="ARBA00000085"/>
    </source>
</evidence>
<dbReference type="CDD" id="cd00075">
    <property type="entry name" value="HATPase"/>
    <property type="match status" value="1"/>
</dbReference>
<dbReference type="GO" id="GO:0005886">
    <property type="term" value="C:plasma membrane"/>
    <property type="evidence" value="ECO:0007669"/>
    <property type="project" value="TreeGrafter"/>
</dbReference>
<dbReference type="GO" id="GO:0000155">
    <property type="term" value="F:phosphorelay sensor kinase activity"/>
    <property type="evidence" value="ECO:0007669"/>
    <property type="project" value="InterPro"/>
</dbReference>
<feature type="domain" description="HAMP" evidence="13">
    <location>
        <begin position="204"/>
        <end position="255"/>
    </location>
</feature>
<dbReference type="PROSITE" id="PS50109">
    <property type="entry name" value="HIS_KIN"/>
    <property type="match status" value="1"/>
</dbReference>
<feature type="domain" description="Histidine kinase" evidence="12">
    <location>
        <begin position="263"/>
        <end position="480"/>
    </location>
</feature>
<comment type="catalytic activity">
    <reaction evidence="1">
        <text>ATP + protein L-histidine = ADP + protein N-phospho-L-histidine.</text>
        <dbReference type="EC" id="2.7.13.3"/>
    </reaction>
</comment>
<protein>
    <recommendedName>
        <fullName evidence="3">histidine kinase</fullName>
        <ecNumber evidence="3">2.7.13.3</ecNumber>
    </recommendedName>
</protein>
<evidence type="ECO:0000256" key="6">
    <source>
        <dbReference type="ARBA" id="ARBA00022692"/>
    </source>
</evidence>
<dbReference type="SUPFAM" id="SSF47384">
    <property type="entry name" value="Homodimeric domain of signal transducing histidine kinase"/>
    <property type="match status" value="1"/>
</dbReference>
<evidence type="ECO:0000313" key="14">
    <source>
        <dbReference type="EMBL" id="CUB02177.1"/>
    </source>
</evidence>
<dbReference type="InterPro" id="IPR003661">
    <property type="entry name" value="HisK_dim/P_dom"/>
</dbReference>
<evidence type="ECO:0000256" key="11">
    <source>
        <dbReference type="SAM" id="Phobius"/>
    </source>
</evidence>
<dbReference type="CDD" id="cd00082">
    <property type="entry name" value="HisKA"/>
    <property type="match status" value="1"/>
</dbReference>
<gene>
    <name evidence="14" type="ORF">Ga0061065_1017</name>
</gene>
<dbReference type="InterPro" id="IPR013727">
    <property type="entry name" value="2CSK_N"/>
</dbReference>
<evidence type="ECO:0000256" key="10">
    <source>
        <dbReference type="ARBA" id="ARBA00023136"/>
    </source>
</evidence>
<dbReference type="InterPro" id="IPR005467">
    <property type="entry name" value="His_kinase_dom"/>
</dbReference>
<dbReference type="Proteomes" id="UP000182769">
    <property type="component" value="Unassembled WGS sequence"/>
</dbReference>
<dbReference type="InterPro" id="IPR003660">
    <property type="entry name" value="HAMP_dom"/>
</dbReference>
<keyword evidence="6 11" id="KW-0812">Transmembrane</keyword>
<dbReference type="OrthoDB" id="9809766at2"/>
<evidence type="ECO:0000256" key="9">
    <source>
        <dbReference type="ARBA" id="ARBA00023012"/>
    </source>
</evidence>
<dbReference type="PROSITE" id="PS50885">
    <property type="entry name" value="HAMP"/>
    <property type="match status" value="1"/>
</dbReference>
<feature type="transmembrane region" description="Helical" evidence="11">
    <location>
        <begin position="184"/>
        <end position="207"/>
    </location>
</feature>
<evidence type="ECO:0000256" key="5">
    <source>
        <dbReference type="ARBA" id="ARBA00022679"/>
    </source>
</evidence>
<dbReference type="Gene3D" id="3.30.565.10">
    <property type="entry name" value="Histidine kinase-like ATPase, C-terminal domain"/>
    <property type="match status" value="1"/>
</dbReference>
<dbReference type="Pfam" id="PF08521">
    <property type="entry name" value="2CSK_N"/>
    <property type="match status" value="1"/>
</dbReference>
<dbReference type="SUPFAM" id="SSF55874">
    <property type="entry name" value="ATPase domain of HSP90 chaperone/DNA topoisomerase II/histidine kinase"/>
    <property type="match status" value="1"/>
</dbReference>
<keyword evidence="15" id="KW-1185">Reference proteome</keyword>
<dbReference type="PANTHER" id="PTHR45436">
    <property type="entry name" value="SENSOR HISTIDINE KINASE YKOH"/>
    <property type="match status" value="1"/>
</dbReference>
<organism evidence="14 15">
    <name type="scientific">Marinomonas fungiae</name>
    <dbReference type="NCBI Taxonomy" id="1137284"/>
    <lineage>
        <taxon>Bacteria</taxon>
        <taxon>Pseudomonadati</taxon>
        <taxon>Pseudomonadota</taxon>
        <taxon>Gammaproteobacteria</taxon>
        <taxon>Oceanospirillales</taxon>
        <taxon>Oceanospirillaceae</taxon>
        <taxon>Marinomonas</taxon>
    </lineage>
</organism>
<keyword evidence="9" id="KW-0902">Two-component regulatory system</keyword>
<comment type="subcellular location">
    <subcellularLocation>
        <location evidence="2">Membrane</location>
    </subcellularLocation>
</comment>
<evidence type="ECO:0000256" key="4">
    <source>
        <dbReference type="ARBA" id="ARBA00022553"/>
    </source>
</evidence>
<dbReference type="InterPro" id="IPR036097">
    <property type="entry name" value="HisK_dim/P_sf"/>
</dbReference>
<dbReference type="PRINTS" id="PR00344">
    <property type="entry name" value="BCTRLSENSOR"/>
</dbReference>
<evidence type="ECO:0000256" key="7">
    <source>
        <dbReference type="ARBA" id="ARBA00022777"/>
    </source>
</evidence>
<dbReference type="Gene3D" id="1.10.287.130">
    <property type="match status" value="1"/>
</dbReference>
<dbReference type="PANTHER" id="PTHR45436:SF1">
    <property type="entry name" value="SENSOR PROTEIN QSEC"/>
    <property type="match status" value="1"/>
</dbReference>
<keyword evidence="10 11" id="KW-0472">Membrane</keyword>
<reference evidence="15" key="1">
    <citation type="submission" date="2015-08" db="EMBL/GenBank/DDBJ databases">
        <authorList>
            <person name="Varghese N."/>
        </authorList>
    </citation>
    <scope>NUCLEOTIDE SEQUENCE [LARGE SCALE GENOMIC DNA]</scope>
    <source>
        <strain evidence="15">JCM 18476</strain>
    </source>
</reference>
<dbReference type="InterPro" id="IPR050428">
    <property type="entry name" value="TCS_sensor_his_kinase"/>
</dbReference>
<dbReference type="InterPro" id="IPR036890">
    <property type="entry name" value="HATPase_C_sf"/>
</dbReference>
<evidence type="ECO:0000259" key="13">
    <source>
        <dbReference type="PROSITE" id="PS50885"/>
    </source>
</evidence>
<dbReference type="EC" id="2.7.13.3" evidence="3"/>
<dbReference type="Pfam" id="PF00512">
    <property type="entry name" value="HisKA"/>
    <property type="match status" value="1"/>
</dbReference>
<evidence type="ECO:0000313" key="15">
    <source>
        <dbReference type="Proteomes" id="UP000182769"/>
    </source>
</evidence>
<evidence type="ECO:0000256" key="2">
    <source>
        <dbReference type="ARBA" id="ARBA00004370"/>
    </source>
</evidence>
<evidence type="ECO:0000259" key="12">
    <source>
        <dbReference type="PROSITE" id="PS50109"/>
    </source>
</evidence>
<proteinExistence type="predicted"/>
<dbReference type="RefSeq" id="WP_055461165.1">
    <property type="nucleotide sequence ID" value="NZ_CYHG01000001.1"/>
</dbReference>